<organism evidence="1 2">
    <name type="scientific">Spirosoma soli</name>
    <dbReference type="NCBI Taxonomy" id="1770529"/>
    <lineage>
        <taxon>Bacteria</taxon>
        <taxon>Pseudomonadati</taxon>
        <taxon>Bacteroidota</taxon>
        <taxon>Cytophagia</taxon>
        <taxon>Cytophagales</taxon>
        <taxon>Cytophagaceae</taxon>
        <taxon>Spirosoma</taxon>
    </lineage>
</organism>
<dbReference type="EMBL" id="JBHULN010000001">
    <property type="protein sequence ID" value="MFD2569499.1"/>
    <property type="molecule type" value="Genomic_DNA"/>
</dbReference>
<dbReference type="RefSeq" id="WP_381518615.1">
    <property type="nucleotide sequence ID" value="NZ_JBHULN010000001.1"/>
</dbReference>
<protein>
    <submittedName>
        <fullName evidence="1">DUF6932 family protein</fullName>
    </submittedName>
</protein>
<dbReference type="InterPro" id="IPR053860">
    <property type="entry name" value="DUF6932"/>
</dbReference>
<evidence type="ECO:0000313" key="1">
    <source>
        <dbReference type="EMBL" id="MFD2569499.1"/>
    </source>
</evidence>
<dbReference type="Proteomes" id="UP001597469">
    <property type="component" value="Unassembled WGS sequence"/>
</dbReference>
<keyword evidence="2" id="KW-1185">Reference proteome</keyword>
<dbReference type="SUPFAM" id="SSF81301">
    <property type="entry name" value="Nucleotidyltransferase"/>
    <property type="match status" value="1"/>
</dbReference>
<dbReference type="InterPro" id="IPR043519">
    <property type="entry name" value="NT_sf"/>
</dbReference>
<evidence type="ECO:0000313" key="2">
    <source>
        <dbReference type="Proteomes" id="UP001597469"/>
    </source>
</evidence>
<dbReference type="Pfam" id="PF22014">
    <property type="entry name" value="DUF6932"/>
    <property type="match status" value="1"/>
</dbReference>
<name>A0ABW5LY19_9BACT</name>
<sequence>MIFDGRGLLAPAKVVSLSIAEFEEHFVQVFPDSGTRQTIFASYRRFIEEFTKQVCAECTHWIDGSFVTDKLNPNDLDVVVLIPDACYDVHQSLIESNFRLGGAKQLFPGLDVYTVRCYEAESSKHYITEYDLAYWYDWFTQTRPNRFGKRYKKGFVEVVYKPE</sequence>
<gene>
    <name evidence="1" type="ORF">ACFSUS_02580</name>
</gene>
<proteinExistence type="predicted"/>
<accession>A0ABW5LY19</accession>
<comment type="caution">
    <text evidence="1">The sequence shown here is derived from an EMBL/GenBank/DDBJ whole genome shotgun (WGS) entry which is preliminary data.</text>
</comment>
<reference evidence="2" key="1">
    <citation type="journal article" date="2019" name="Int. J. Syst. Evol. Microbiol.">
        <title>The Global Catalogue of Microorganisms (GCM) 10K type strain sequencing project: providing services to taxonomists for standard genome sequencing and annotation.</title>
        <authorList>
            <consortium name="The Broad Institute Genomics Platform"/>
            <consortium name="The Broad Institute Genome Sequencing Center for Infectious Disease"/>
            <person name="Wu L."/>
            <person name="Ma J."/>
        </authorList>
    </citation>
    <scope>NUCLEOTIDE SEQUENCE [LARGE SCALE GENOMIC DNA]</scope>
    <source>
        <strain evidence="2">KCTC 42805</strain>
    </source>
</reference>